<accession>A0A2W6AET0</accession>
<feature type="compositionally biased region" description="Basic and acidic residues" evidence="1">
    <location>
        <begin position="52"/>
        <end position="71"/>
    </location>
</feature>
<evidence type="ECO:0000313" key="2">
    <source>
        <dbReference type="EMBL" id="PZR83778.1"/>
    </source>
</evidence>
<dbReference type="AlphaFoldDB" id="A0A2W6AET0"/>
<proteinExistence type="predicted"/>
<sequence length="71" mass="7758">MIGAFEHRPRSGCHGVDRSAHALRRCAEQLAAHLTVAGRLLHVARVGTRGQEPGDQRRLVEGDLVDRPCGH</sequence>
<organism evidence="2 3">
    <name type="scientific">Candidatus Aeolococcus gillhamiae</name>
    <dbReference type="NCBI Taxonomy" id="3127015"/>
    <lineage>
        <taxon>Bacteria</taxon>
        <taxon>Bacillati</taxon>
        <taxon>Candidatus Dormiibacterota</taxon>
        <taxon>Candidatus Dormibacteria</taxon>
        <taxon>Candidatus Aeolococcales</taxon>
        <taxon>Candidatus Aeolococcaceae</taxon>
        <taxon>Candidatus Aeolococcus</taxon>
    </lineage>
</organism>
<dbReference type="EMBL" id="QHBU01000024">
    <property type="protein sequence ID" value="PZR83778.1"/>
    <property type="molecule type" value="Genomic_DNA"/>
</dbReference>
<reference evidence="2 3" key="1">
    <citation type="journal article" date="2017" name="Nature">
        <title>Atmospheric trace gases support primary production in Antarctic desert surface soil.</title>
        <authorList>
            <person name="Ji M."/>
            <person name="Greening C."/>
            <person name="Vanwonterghem I."/>
            <person name="Carere C.R."/>
            <person name="Bay S.K."/>
            <person name="Steen J.A."/>
            <person name="Montgomery K."/>
            <person name="Lines T."/>
            <person name="Beardall J."/>
            <person name="van Dorst J."/>
            <person name="Snape I."/>
            <person name="Stott M.B."/>
            <person name="Hugenholtz P."/>
            <person name="Ferrari B.C."/>
        </authorList>
    </citation>
    <scope>NUCLEOTIDE SEQUENCE [LARGE SCALE GENOMIC DNA]</scope>
    <source>
        <strain evidence="2">RRmetagenome_bin12</strain>
    </source>
</reference>
<name>A0A2W6AET0_9BACT</name>
<comment type="caution">
    <text evidence="2">The sequence shown here is derived from an EMBL/GenBank/DDBJ whole genome shotgun (WGS) entry which is preliminary data.</text>
</comment>
<protein>
    <submittedName>
        <fullName evidence="2">Uncharacterized protein</fullName>
    </submittedName>
</protein>
<dbReference type="Proteomes" id="UP000248724">
    <property type="component" value="Unassembled WGS sequence"/>
</dbReference>
<evidence type="ECO:0000313" key="3">
    <source>
        <dbReference type="Proteomes" id="UP000248724"/>
    </source>
</evidence>
<feature type="region of interest" description="Disordered" evidence="1">
    <location>
        <begin position="49"/>
        <end position="71"/>
    </location>
</feature>
<evidence type="ECO:0000256" key="1">
    <source>
        <dbReference type="SAM" id="MobiDB-lite"/>
    </source>
</evidence>
<gene>
    <name evidence="2" type="ORF">DLM65_01125</name>
</gene>